<gene>
    <name evidence="7 8" type="primary">ftsB</name>
    <name evidence="8" type="ORF">GCM10011382_17530</name>
</gene>
<comment type="subcellular location">
    <subcellularLocation>
        <location evidence="7">Cell inner membrane</location>
        <topology evidence="7">Single-pass type II membrane protein</topology>
    </subcellularLocation>
    <text evidence="7">Localizes to the division septum.</text>
</comment>
<feature type="topological domain" description="Cytoplasmic" evidence="7">
    <location>
        <begin position="1"/>
        <end position="4"/>
    </location>
</feature>
<sequence>MHKWLVGLLLAVLGLLQYQLWLGNGGWRDLQQVEQRVAVQEADNGPLRERNARLAAEVTDLKTGLDAIEERARSDMGMVRTDEQFFWVPGVAIENELIGIHAGMVSQPGALPNNSRQGSVE</sequence>
<dbReference type="PANTHER" id="PTHR37485:SF1">
    <property type="entry name" value="CELL DIVISION PROTEIN FTSB"/>
    <property type="match status" value="1"/>
</dbReference>
<keyword evidence="3 7" id="KW-0812">Transmembrane</keyword>
<evidence type="ECO:0000313" key="8">
    <source>
        <dbReference type="EMBL" id="GGC87867.1"/>
    </source>
</evidence>
<dbReference type="InterPro" id="IPR007060">
    <property type="entry name" value="FtsL/DivIC"/>
</dbReference>
<dbReference type="GO" id="GO:0051301">
    <property type="term" value="P:cell division"/>
    <property type="evidence" value="ECO:0007669"/>
    <property type="project" value="UniProtKB-KW"/>
</dbReference>
<protein>
    <recommendedName>
        <fullName evidence="7">Cell division protein FtsB</fullName>
    </recommendedName>
</protein>
<dbReference type="PANTHER" id="PTHR37485">
    <property type="entry name" value="CELL DIVISION PROTEIN FTSB"/>
    <property type="match status" value="1"/>
</dbReference>
<dbReference type="Pfam" id="PF04977">
    <property type="entry name" value="DivIC"/>
    <property type="match status" value="1"/>
</dbReference>
<dbReference type="InterPro" id="IPR023081">
    <property type="entry name" value="Cell_div_FtsB"/>
</dbReference>
<evidence type="ECO:0000256" key="7">
    <source>
        <dbReference type="HAMAP-Rule" id="MF_00599"/>
    </source>
</evidence>
<keyword evidence="9" id="KW-1185">Reference proteome</keyword>
<accession>A0ABQ1NYU8</accession>
<evidence type="ECO:0000256" key="4">
    <source>
        <dbReference type="ARBA" id="ARBA00022989"/>
    </source>
</evidence>
<keyword evidence="4 7" id="KW-1133">Transmembrane helix</keyword>
<dbReference type="NCBIfam" id="NF002058">
    <property type="entry name" value="PRK00888.1"/>
    <property type="match status" value="1"/>
</dbReference>
<feature type="topological domain" description="Periplasmic" evidence="7">
    <location>
        <begin position="23"/>
        <end position="121"/>
    </location>
</feature>
<dbReference type="HAMAP" id="MF_00599">
    <property type="entry name" value="FtsB"/>
    <property type="match status" value="1"/>
</dbReference>
<keyword evidence="6 7" id="KW-0131">Cell cycle</keyword>
<dbReference type="EMBL" id="BMHM01000003">
    <property type="protein sequence ID" value="GGC87867.1"/>
    <property type="molecule type" value="Genomic_DNA"/>
</dbReference>
<comment type="function">
    <text evidence="7">Essential cell division protein. May link together the upstream cell division proteins, which are predominantly cytoplasmic, with the downstream cell division proteins, which are predominantly periplasmic.</text>
</comment>
<dbReference type="RefSeq" id="WP_188639129.1">
    <property type="nucleotide sequence ID" value="NZ_BMHM01000003.1"/>
</dbReference>
<keyword evidence="5 7" id="KW-0472">Membrane</keyword>
<keyword evidence="7" id="KW-0997">Cell inner membrane</keyword>
<evidence type="ECO:0000256" key="2">
    <source>
        <dbReference type="ARBA" id="ARBA00022618"/>
    </source>
</evidence>
<comment type="similarity">
    <text evidence="7">Belongs to the FtsB family.</text>
</comment>
<reference evidence="9" key="1">
    <citation type="journal article" date="2019" name="Int. J. Syst. Evol. Microbiol.">
        <title>The Global Catalogue of Microorganisms (GCM) 10K type strain sequencing project: providing services to taxonomists for standard genome sequencing and annotation.</title>
        <authorList>
            <consortium name="The Broad Institute Genomics Platform"/>
            <consortium name="The Broad Institute Genome Sequencing Center for Infectious Disease"/>
            <person name="Wu L."/>
            <person name="Ma J."/>
        </authorList>
    </citation>
    <scope>NUCLEOTIDE SEQUENCE [LARGE SCALE GENOMIC DNA]</scope>
    <source>
        <strain evidence="9">CGMCC 1.15122</strain>
    </source>
</reference>
<dbReference type="Proteomes" id="UP000597301">
    <property type="component" value="Unassembled WGS sequence"/>
</dbReference>
<comment type="caution">
    <text evidence="8">The sequence shown here is derived from an EMBL/GenBank/DDBJ whole genome shotgun (WGS) entry which is preliminary data.</text>
</comment>
<organism evidence="8 9">
    <name type="scientific">Vreelandella lutescens</name>
    <dbReference type="NCBI Taxonomy" id="1602943"/>
    <lineage>
        <taxon>Bacteria</taxon>
        <taxon>Pseudomonadati</taxon>
        <taxon>Pseudomonadota</taxon>
        <taxon>Gammaproteobacteria</taxon>
        <taxon>Oceanospirillales</taxon>
        <taxon>Halomonadaceae</taxon>
        <taxon>Vreelandella</taxon>
    </lineage>
</organism>
<evidence type="ECO:0000313" key="9">
    <source>
        <dbReference type="Proteomes" id="UP000597301"/>
    </source>
</evidence>
<keyword evidence="1 7" id="KW-1003">Cell membrane</keyword>
<comment type="subunit">
    <text evidence="7">Part of a complex composed of FtsB, FtsL and FtsQ.</text>
</comment>
<evidence type="ECO:0000256" key="3">
    <source>
        <dbReference type="ARBA" id="ARBA00022692"/>
    </source>
</evidence>
<evidence type="ECO:0000256" key="5">
    <source>
        <dbReference type="ARBA" id="ARBA00023136"/>
    </source>
</evidence>
<evidence type="ECO:0000256" key="1">
    <source>
        <dbReference type="ARBA" id="ARBA00022475"/>
    </source>
</evidence>
<evidence type="ECO:0000256" key="6">
    <source>
        <dbReference type="ARBA" id="ARBA00023306"/>
    </source>
</evidence>
<keyword evidence="2 7" id="KW-0132">Cell division</keyword>
<proteinExistence type="inferred from homology"/>
<name>A0ABQ1NYU8_9GAMM</name>